<accession>A0ABW8LBC4</accession>
<proteinExistence type="predicted"/>
<comment type="caution">
    <text evidence="1">The sequence shown here is derived from an EMBL/GenBank/DDBJ whole genome shotgun (WGS) entry which is preliminary data.</text>
</comment>
<evidence type="ECO:0000313" key="2">
    <source>
        <dbReference type="Proteomes" id="UP001620234"/>
    </source>
</evidence>
<evidence type="ECO:0000313" key="1">
    <source>
        <dbReference type="EMBL" id="MFK4002206.1"/>
    </source>
</evidence>
<keyword evidence="2" id="KW-1185">Reference proteome</keyword>
<dbReference type="EMBL" id="JBJDPD010000037">
    <property type="protein sequence ID" value="MFK4002206.1"/>
    <property type="molecule type" value="Genomic_DNA"/>
</dbReference>
<reference evidence="1 2" key="1">
    <citation type="submission" date="2024-11" db="EMBL/GenBank/DDBJ databases">
        <title>The Natural Products Discovery Center: Release of the First 8490 Sequenced Strains for Exploring Actinobacteria Biosynthetic Diversity.</title>
        <authorList>
            <person name="Kalkreuter E."/>
            <person name="Kautsar S.A."/>
            <person name="Yang D."/>
            <person name="Bader C.D."/>
            <person name="Teijaro C.N."/>
            <person name="Fluegel L."/>
            <person name="Davis C.M."/>
            <person name="Simpson J.R."/>
            <person name="Lauterbach L."/>
            <person name="Steele A.D."/>
            <person name="Gui C."/>
            <person name="Meng S."/>
            <person name="Li G."/>
            <person name="Viehrig K."/>
            <person name="Ye F."/>
            <person name="Su P."/>
            <person name="Kiefer A.F."/>
            <person name="Nichols A."/>
            <person name="Cepeda A.J."/>
            <person name="Yan W."/>
            <person name="Fan B."/>
            <person name="Jiang Y."/>
            <person name="Adhikari A."/>
            <person name="Zheng C.-J."/>
            <person name="Schuster L."/>
            <person name="Cowan T.M."/>
            <person name="Smanski M.J."/>
            <person name="Chevrette M.G."/>
            <person name="De Carvalho L.P.S."/>
            <person name="Shen B."/>
        </authorList>
    </citation>
    <scope>NUCLEOTIDE SEQUENCE [LARGE SCALE GENOMIC DNA]</scope>
    <source>
        <strain evidence="1 2">NPDC077433</strain>
    </source>
</reference>
<dbReference type="RefSeq" id="WP_404672434.1">
    <property type="nucleotide sequence ID" value="NZ_JBJDPD010000037.1"/>
</dbReference>
<protein>
    <submittedName>
        <fullName evidence="1">Uncharacterized protein</fullName>
    </submittedName>
</protein>
<organism evidence="1 2">
    <name type="scientific">Psychrobacter namhaensis</name>
    <dbReference type="NCBI Taxonomy" id="292734"/>
    <lineage>
        <taxon>Bacteria</taxon>
        <taxon>Pseudomonadati</taxon>
        <taxon>Pseudomonadota</taxon>
        <taxon>Gammaproteobacteria</taxon>
        <taxon>Moraxellales</taxon>
        <taxon>Moraxellaceae</taxon>
        <taxon>Psychrobacter</taxon>
    </lineage>
</organism>
<dbReference type="Proteomes" id="UP001620234">
    <property type="component" value="Unassembled WGS sequence"/>
</dbReference>
<name>A0ABW8LBC4_9GAMM</name>
<sequence length="48" mass="5842">MLTFFVFGVWVFLRVGELFPAFRLYLPVWARRWLRFGLSLASRRHPKT</sequence>
<gene>
    <name evidence="1" type="ORF">ACI2I3_12770</name>
</gene>